<dbReference type="RefSeq" id="WP_006157046.1">
    <property type="nucleotide sequence ID" value="NZ_AHJE01000016.1"/>
</dbReference>
<dbReference type="Proteomes" id="UP000005808">
    <property type="component" value="Unassembled WGS sequence"/>
</dbReference>
<dbReference type="AlphaFoldDB" id="H1S1A0"/>
<reference evidence="1 2" key="1">
    <citation type="journal article" date="2012" name="J. Bacteriol.">
        <title>De Novo Genome Project of Cupriavidus basilensis OR16.</title>
        <authorList>
            <person name="Cserhati M."/>
            <person name="Kriszt B."/>
            <person name="Szoboszlay S."/>
            <person name="Toth A."/>
            <person name="Szabo I."/>
            <person name="Tancsics A."/>
            <person name="Nagy I."/>
            <person name="Horvath B."/>
            <person name="Nagy I."/>
            <person name="Kukolya J."/>
        </authorList>
    </citation>
    <scope>NUCLEOTIDE SEQUENCE [LARGE SCALE GENOMIC DNA]</scope>
    <source>
        <strain evidence="1 2">OR16</strain>
    </source>
</reference>
<evidence type="ECO:0000313" key="2">
    <source>
        <dbReference type="Proteomes" id="UP000005808"/>
    </source>
</evidence>
<dbReference type="PATRIC" id="fig|1127483.3.peg.1276"/>
<evidence type="ECO:0000313" key="1">
    <source>
        <dbReference type="EMBL" id="EHP43713.1"/>
    </source>
</evidence>
<protein>
    <submittedName>
        <fullName evidence="1">Uncharacterized protein</fullName>
    </submittedName>
</protein>
<accession>H1S1A0</accession>
<comment type="caution">
    <text evidence="1">The sequence shown here is derived from an EMBL/GenBank/DDBJ whole genome shotgun (WGS) entry which is preliminary data.</text>
</comment>
<sequence>MAMQRMTQAELLAAVDLAIGKVRPPVSAEDHEAVVALVQGMEGMALGLAGALASGQACGRVENGNGKDSGG</sequence>
<organism evidence="1 2">
    <name type="scientific">Cupriavidus basilensis OR16</name>
    <dbReference type="NCBI Taxonomy" id="1127483"/>
    <lineage>
        <taxon>Bacteria</taxon>
        <taxon>Pseudomonadati</taxon>
        <taxon>Pseudomonadota</taxon>
        <taxon>Betaproteobacteria</taxon>
        <taxon>Burkholderiales</taxon>
        <taxon>Burkholderiaceae</taxon>
        <taxon>Cupriavidus</taxon>
    </lineage>
</organism>
<gene>
    <name evidence="1" type="ORF">OR16_06389</name>
</gene>
<dbReference type="EMBL" id="AHJE01000016">
    <property type="protein sequence ID" value="EHP43713.1"/>
    <property type="molecule type" value="Genomic_DNA"/>
</dbReference>
<dbReference type="OrthoDB" id="9966260at2"/>
<proteinExistence type="predicted"/>
<name>H1S1A0_9BURK</name>